<protein>
    <submittedName>
        <fullName evidence="2">Uncharacterized protein</fullName>
    </submittedName>
</protein>
<dbReference type="EMBL" id="CAXLJM020000016">
    <property type="protein sequence ID" value="CAL8083607.1"/>
    <property type="molecule type" value="Genomic_DNA"/>
</dbReference>
<name>A0ABP1Q1N4_9HEXA</name>
<sequence length="199" mass="22203">MPLANGENEECVGKENQHSTPTTSNEQAEERAIVNSDAGSFIAPEAQYSQSNNDSALFFGSEEFDFDSKLNGERKYYLEGIESVASSEKRCFICPQKSRIRVPVAAIDNLYIKHRIYVPPNNRCCPDHLIDGVFSADSITIIQANSRHGALLSPNELGSLLNRIADEVERNRIDFDSNLISDYEYELLLGVSKENSMCT</sequence>
<gene>
    <name evidence="2" type="ORF">ODALV1_LOCUS5543</name>
</gene>
<proteinExistence type="predicted"/>
<keyword evidence="3" id="KW-1185">Reference proteome</keyword>
<evidence type="ECO:0000313" key="3">
    <source>
        <dbReference type="Proteomes" id="UP001642540"/>
    </source>
</evidence>
<comment type="caution">
    <text evidence="2">The sequence shown here is derived from an EMBL/GenBank/DDBJ whole genome shotgun (WGS) entry which is preliminary data.</text>
</comment>
<evidence type="ECO:0000313" key="2">
    <source>
        <dbReference type="EMBL" id="CAL8083607.1"/>
    </source>
</evidence>
<evidence type="ECO:0000256" key="1">
    <source>
        <dbReference type="SAM" id="MobiDB-lite"/>
    </source>
</evidence>
<organism evidence="2 3">
    <name type="scientific">Orchesella dallaii</name>
    <dbReference type="NCBI Taxonomy" id="48710"/>
    <lineage>
        <taxon>Eukaryota</taxon>
        <taxon>Metazoa</taxon>
        <taxon>Ecdysozoa</taxon>
        <taxon>Arthropoda</taxon>
        <taxon>Hexapoda</taxon>
        <taxon>Collembola</taxon>
        <taxon>Entomobryomorpha</taxon>
        <taxon>Entomobryoidea</taxon>
        <taxon>Orchesellidae</taxon>
        <taxon>Orchesellinae</taxon>
        <taxon>Orchesella</taxon>
    </lineage>
</organism>
<dbReference type="Proteomes" id="UP001642540">
    <property type="component" value="Unassembled WGS sequence"/>
</dbReference>
<reference evidence="2 3" key="1">
    <citation type="submission" date="2024-08" db="EMBL/GenBank/DDBJ databases">
        <authorList>
            <person name="Cucini C."/>
            <person name="Frati F."/>
        </authorList>
    </citation>
    <scope>NUCLEOTIDE SEQUENCE [LARGE SCALE GENOMIC DNA]</scope>
</reference>
<accession>A0ABP1Q1N4</accession>
<feature type="region of interest" description="Disordered" evidence="1">
    <location>
        <begin position="1"/>
        <end position="30"/>
    </location>
</feature>